<dbReference type="AlphaFoldDB" id="A0ABD0T0L3"/>
<evidence type="ECO:0000256" key="4">
    <source>
        <dbReference type="SAM" id="SignalP"/>
    </source>
</evidence>
<feature type="compositionally biased region" description="Acidic residues" evidence="3">
    <location>
        <begin position="414"/>
        <end position="432"/>
    </location>
</feature>
<reference evidence="7 8" key="1">
    <citation type="submission" date="2024-06" db="EMBL/GenBank/DDBJ databases">
        <title>A chromosome-level genome assembly of beet webworm, Loxostege sticticalis.</title>
        <authorList>
            <person name="Zhang Y."/>
        </authorList>
    </citation>
    <scope>NUCLEOTIDE SEQUENCE [LARGE SCALE GENOMIC DNA]</scope>
    <source>
        <strain evidence="7">AQ028</strain>
        <tissue evidence="7">Male pupae</tissue>
    </source>
</reference>
<dbReference type="Proteomes" id="UP001549921">
    <property type="component" value="Unassembled WGS sequence"/>
</dbReference>
<organism evidence="7 8">
    <name type="scientific">Loxostege sticticalis</name>
    <name type="common">Beet webworm moth</name>
    <dbReference type="NCBI Taxonomy" id="481309"/>
    <lineage>
        <taxon>Eukaryota</taxon>
        <taxon>Metazoa</taxon>
        <taxon>Ecdysozoa</taxon>
        <taxon>Arthropoda</taxon>
        <taxon>Hexapoda</taxon>
        <taxon>Insecta</taxon>
        <taxon>Pterygota</taxon>
        <taxon>Neoptera</taxon>
        <taxon>Endopterygota</taxon>
        <taxon>Lepidoptera</taxon>
        <taxon>Glossata</taxon>
        <taxon>Ditrysia</taxon>
        <taxon>Pyraloidea</taxon>
        <taxon>Crambidae</taxon>
        <taxon>Pyraustinae</taxon>
        <taxon>Loxostege</taxon>
    </lineage>
</organism>
<dbReference type="InterPro" id="IPR009465">
    <property type="entry name" value="Spondin_N"/>
</dbReference>
<feature type="chain" id="PRO_5044795193" description="Spondin" evidence="4">
    <location>
        <begin position="31"/>
        <end position="550"/>
    </location>
</feature>
<keyword evidence="1" id="KW-0677">Repeat</keyword>
<dbReference type="Pfam" id="PF02014">
    <property type="entry name" value="Reeler"/>
    <property type="match status" value="1"/>
</dbReference>
<dbReference type="Pfam" id="PF06468">
    <property type="entry name" value="Spond_N"/>
    <property type="match status" value="1"/>
</dbReference>
<dbReference type="PANTHER" id="PTHR11311:SF15">
    <property type="entry name" value="SPONDIN-2"/>
    <property type="match status" value="1"/>
</dbReference>
<evidence type="ECO:0000259" key="5">
    <source>
        <dbReference type="PROSITE" id="PS51019"/>
    </source>
</evidence>
<dbReference type="NCBIfam" id="NF038123">
    <property type="entry name" value="NF038123_dom"/>
    <property type="match status" value="1"/>
</dbReference>
<dbReference type="PROSITE" id="PS51020">
    <property type="entry name" value="SPONDIN"/>
    <property type="match status" value="1"/>
</dbReference>
<dbReference type="InterPro" id="IPR002861">
    <property type="entry name" value="Reeler_dom"/>
</dbReference>
<comment type="caution">
    <text evidence="7">The sequence shown here is derived from an EMBL/GenBank/DDBJ whole genome shotgun (WGS) entry which is preliminary data.</text>
</comment>
<dbReference type="InterPro" id="IPR042307">
    <property type="entry name" value="Reeler_sf"/>
</dbReference>
<feature type="signal peptide" evidence="4">
    <location>
        <begin position="1"/>
        <end position="30"/>
    </location>
</feature>
<dbReference type="CDD" id="cd08544">
    <property type="entry name" value="Reeler"/>
    <property type="match status" value="1"/>
</dbReference>
<keyword evidence="4" id="KW-0732">Signal</keyword>
<keyword evidence="2" id="KW-1015">Disulfide bond</keyword>
<feature type="region of interest" description="Disordered" evidence="3">
    <location>
        <begin position="404"/>
        <end position="446"/>
    </location>
</feature>
<dbReference type="InterPro" id="IPR051418">
    <property type="entry name" value="Spondin/Thrombospondin_T1"/>
</dbReference>
<dbReference type="EMBL" id="JBEDNZ010000012">
    <property type="protein sequence ID" value="KAL0831562.1"/>
    <property type="molecule type" value="Genomic_DNA"/>
</dbReference>
<name>A0ABD0T0L3_LOXSC</name>
<dbReference type="PROSITE" id="PS51019">
    <property type="entry name" value="REELIN"/>
    <property type="match status" value="1"/>
</dbReference>
<evidence type="ECO:0000256" key="3">
    <source>
        <dbReference type="SAM" id="MobiDB-lite"/>
    </source>
</evidence>
<evidence type="ECO:0000256" key="1">
    <source>
        <dbReference type="ARBA" id="ARBA00022737"/>
    </source>
</evidence>
<feature type="region of interest" description="Disordered" evidence="3">
    <location>
        <begin position="527"/>
        <end position="550"/>
    </location>
</feature>
<feature type="compositionally biased region" description="Polar residues" evidence="3">
    <location>
        <begin position="404"/>
        <end position="413"/>
    </location>
</feature>
<dbReference type="PANTHER" id="PTHR11311">
    <property type="entry name" value="SPONDIN"/>
    <property type="match status" value="1"/>
</dbReference>
<protein>
    <recommendedName>
        <fullName evidence="9">Spondin</fullName>
    </recommendedName>
</protein>
<feature type="domain" description="Spondin" evidence="6">
    <location>
        <begin position="194"/>
        <end position="386"/>
    </location>
</feature>
<dbReference type="Gene3D" id="2.60.40.4060">
    <property type="entry name" value="Reeler domain"/>
    <property type="match status" value="1"/>
</dbReference>
<proteinExistence type="predicted"/>
<evidence type="ECO:0000313" key="8">
    <source>
        <dbReference type="Proteomes" id="UP001549921"/>
    </source>
</evidence>
<evidence type="ECO:0000256" key="2">
    <source>
        <dbReference type="ARBA" id="ARBA00023157"/>
    </source>
</evidence>
<dbReference type="InterPro" id="IPR038678">
    <property type="entry name" value="Spondin_N_sf"/>
</dbReference>
<dbReference type="Gene3D" id="2.60.40.2130">
    <property type="entry name" value="F-spondin domain"/>
    <property type="match status" value="1"/>
</dbReference>
<evidence type="ECO:0000313" key="7">
    <source>
        <dbReference type="EMBL" id="KAL0831562.1"/>
    </source>
</evidence>
<evidence type="ECO:0000259" key="6">
    <source>
        <dbReference type="PROSITE" id="PS51020"/>
    </source>
</evidence>
<gene>
    <name evidence="7" type="ORF">ABMA28_002350</name>
</gene>
<sequence>MGRKMNKPKLFLDIVLGFSLAFLLVEECVCELEICDRRPFDTNTDPLPPDDRFAIEIETITDLYIPLQRYNVRLYSKDNKTTFMGFTIGLREDEAPNELNKRKPRRLDPGRLHPSPDSPGGKARPPCNNTVTQTDITPKTSVNALWIAPRKGSQCVTIYAIVAIKPDVWYTHEGPLSKRVCEDVRDADDILPTQNDNCQVCEEARYQLTFIGMWSYNTHPQMFPKFHEQARFSDVVGASHSKYFSVYKYNSEASAGMKMLAEQGNTTQLEVEIQEKLGNTVRTVIKATAPAKTNLTTVTSFRANKDNHLVSLVTGIMPSPDWFLGVANLELCTETNKRSEWAQTVTLNLYPYDAGTDSGKTFEAPNDETSPPQPISSVALVQDQGKKKAFARVRFDLIRTYPNPSCTTENSVTNEEEIDDGDEEEKEEEENSYEPPPPIESNTTPKTEVTIALDPDSSESCPMTTWEDWPCEGPCEEGKRVGQRFKYRYHIVDGVIVGKYDGTNSGENKEVPRNCLFMETFNIEDCEEECSEETMEDETEASETNEDENE</sequence>
<evidence type="ECO:0008006" key="9">
    <source>
        <dbReference type="Google" id="ProtNLM"/>
    </source>
</evidence>
<feature type="region of interest" description="Disordered" evidence="3">
    <location>
        <begin position="95"/>
        <end position="134"/>
    </location>
</feature>
<accession>A0ABD0T0L3</accession>
<feature type="domain" description="Reelin" evidence="5">
    <location>
        <begin position="20"/>
        <end position="193"/>
    </location>
</feature>